<gene>
    <name evidence="1" type="ORF">MNBD_GAMMA09-64</name>
</gene>
<dbReference type="EMBL" id="UOFI01000172">
    <property type="protein sequence ID" value="VAW69707.1"/>
    <property type="molecule type" value="Genomic_DNA"/>
</dbReference>
<accession>A0A3B0Y291</accession>
<sequence>MVKMPIQIKPTPIIGEVMIQSWQDAGLLKASVIKPVITTIEKNRVIQRMGELQKYDLSSLQGSLEIILTKK</sequence>
<proteinExistence type="predicted"/>
<name>A0A3B0Y291_9ZZZZ</name>
<reference evidence="1" key="1">
    <citation type="submission" date="2018-06" db="EMBL/GenBank/DDBJ databases">
        <authorList>
            <person name="Zhirakovskaya E."/>
        </authorList>
    </citation>
    <scope>NUCLEOTIDE SEQUENCE</scope>
</reference>
<protein>
    <submittedName>
        <fullName evidence="1">Uncharacterized protein</fullName>
    </submittedName>
</protein>
<dbReference type="AlphaFoldDB" id="A0A3B0Y291"/>
<organism evidence="1">
    <name type="scientific">hydrothermal vent metagenome</name>
    <dbReference type="NCBI Taxonomy" id="652676"/>
    <lineage>
        <taxon>unclassified sequences</taxon>
        <taxon>metagenomes</taxon>
        <taxon>ecological metagenomes</taxon>
    </lineage>
</organism>
<evidence type="ECO:0000313" key="1">
    <source>
        <dbReference type="EMBL" id="VAW69707.1"/>
    </source>
</evidence>